<name>A0A174IQX5_9CLOT</name>
<dbReference type="GeneID" id="42777087"/>
<dbReference type="EMBL" id="MAPZ01000027">
    <property type="protein sequence ID" value="OBY09695.1"/>
    <property type="molecule type" value="Genomic_DNA"/>
</dbReference>
<dbReference type="AlphaFoldDB" id="A0A174IQX5"/>
<dbReference type="Proteomes" id="UP000092714">
    <property type="component" value="Unassembled WGS sequence"/>
</dbReference>
<proteinExistence type="predicted"/>
<accession>A0A174IQX5</accession>
<protein>
    <submittedName>
        <fullName evidence="1">Uncharacterized protein</fullName>
    </submittedName>
</protein>
<evidence type="ECO:0000313" key="2">
    <source>
        <dbReference type="Proteomes" id="UP000092714"/>
    </source>
</evidence>
<keyword evidence="2" id="KW-1185">Reference proteome</keyword>
<dbReference type="RefSeq" id="WP_027099242.1">
    <property type="nucleotide sequence ID" value="NZ_CABHIH010000010.1"/>
</dbReference>
<reference evidence="1 2" key="1">
    <citation type="submission" date="2016-06" db="EMBL/GenBank/DDBJ databases">
        <authorList>
            <person name="Kjaerup R.B."/>
            <person name="Dalgaard T.S."/>
            <person name="Juul-Madsen H.R."/>
        </authorList>
    </citation>
    <scope>NUCLEOTIDE SEQUENCE [LARGE SCALE GENOMIC DNA]</scope>
    <source>
        <strain evidence="1 2">373-A1</strain>
    </source>
</reference>
<evidence type="ECO:0000313" key="1">
    <source>
        <dbReference type="EMBL" id="OBY09695.1"/>
    </source>
</evidence>
<organism evidence="1 2">
    <name type="scientific">Clostridium paraputrificum</name>
    <dbReference type="NCBI Taxonomy" id="29363"/>
    <lineage>
        <taxon>Bacteria</taxon>
        <taxon>Bacillati</taxon>
        <taxon>Bacillota</taxon>
        <taxon>Clostridia</taxon>
        <taxon>Eubacteriales</taxon>
        <taxon>Clostridiaceae</taxon>
        <taxon>Clostridium</taxon>
    </lineage>
</organism>
<dbReference type="OrthoDB" id="1935443at2"/>
<comment type="caution">
    <text evidence="1">The sequence shown here is derived from an EMBL/GenBank/DDBJ whole genome shotgun (WGS) entry which is preliminary data.</text>
</comment>
<gene>
    <name evidence="1" type="ORF">CP373A1_14605</name>
</gene>
<sequence length="78" mass="9150">MSDYRMEIKGQIGLSDYSNIYDYLGIVEDDDVFTIKFDNSNKHDIDIINSMLKGSSFNIKEEGYDNLGNYYINTYKRK</sequence>